<dbReference type="PROSITE" id="PS50088">
    <property type="entry name" value="ANK_REPEAT"/>
    <property type="match status" value="1"/>
</dbReference>
<dbReference type="SUPFAM" id="SSF48403">
    <property type="entry name" value="Ankyrin repeat"/>
    <property type="match status" value="1"/>
</dbReference>
<dbReference type="PROSITE" id="PS50297">
    <property type="entry name" value="ANK_REP_REGION"/>
    <property type="match status" value="1"/>
</dbReference>
<dbReference type="Pfam" id="PF00023">
    <property type="entry name" value="Ank"/>
    <property type="match status" value="1"/>
</dbReference>
<accession>A0A0F9B8Q2</accession>
<organism evidence="1">
    <name type="scientific">marine sediment metagenome</name>
    <dbReference type="NCBI Taxonomy" id="412755"/>
    <lineage>
        <taxon>unclassified sequences</taxon>
        <taxon>metagenomes</taxon>
        <taxon>ecological metagenomes</taxon>
    </lineage>
</organism>
<protein>
    <submittedName>
        <fullName evidence="1">Uncharacterized protein</fullName>
    </submittedName>
</protein>
<comment type="caution">
    <text evidence="1">The sequence shown here is derived from an EMBL/GenBank/DDBJ whole genome shotgun (WGS) entry which is preliminary data.</text>
</comment>
<proteinExistence type="predicted"/>
<dbReference type="InterPro" id="IPR002110">
    <property type="entry name" value="Ankyrin_rpt"/>
</dbReference>
<evidence type="ECO:0000313" key="1">
    <source>
        <dbReference type="EMBL" id="KKL18319.1"/>
    </source>
</evidence>
<dbReference type="Gene3D" id="1.25.40.20">
    <property type="entry name" value="Ankyrin repeat-containing domain"/>
    <property type="match status" value="1"/>
</dbReference>
<sequence length="62" mass="6404">MKASSVGFISGARRILLAIAAVLLISQITACGTPLHKAAVRGETDNVRSLLDQGADINLKTG</sequence>
<dbReference type="AlphaFoldDB" id="A0A0F9B8Q2"/>
<reference evidence="1" key="1">
    <citation type="journal article" date="2015" name="Nature">
        <title>Complex archaea that bridge the gap between prokaryotes and eukaryotes.</title>
        <authorList>
            <person name="Spang A."/>
            <person name="Saw J.H."/>
            <person name="Jorgensen S.L."/>
            <person name="Zaremba-Niedzwiedzka K."/>
            <person name="Martijn J."/>
            <person name="Lind A.E."/>
            <person name="van Eijk R."/>
            <person name="Schleper C."/>
            <person name="Guy L."/>
            <person name="Ettema T.J."/>
        </authorList>
    </citation>
    <scope>NUCLEOTIDE SEQUENCE</scope>
</reference>
<dbReference type="InterPro" id="IPR036770">
    <property type="entry name" value="Ankyrin_rpt-contain_sf"/>
</dbReference>
<name>A0A0F9B8Q2_9ZZZZ</name>
<gene>
    <name evidence="1" type="ORF">LCGC14_2476730</name>
</gene>
<feature type="non-terminal residue" evidence="1">
    <location>
        <position position="62"/>
    </location>
</feature>
<dbReference type="EMBL" id="LAZR01038915">
    <property type="protein sequence ID" value="KKL18319.1"/>
    <property type="molecule type" value="Genomic_DNA"/>
</dbReference>